<dbReference type="Pfam" id="PF00005">
    <property type="entry name" value="ABC_tran"/>
    <property type="match status" value="1"/>
</dbReference>
<sequence>MRAAELHIDEACWSPSRHAAPVLHPVQLRLAAGSVLGVVGANGAGKSTLLRLIYRYYRPRSGRVAIDGVDIWSMPARIAARNVAVVLQEQAVDFAFTVRSIVDLGRTPHRPGFSFSTPRDRDIVESALERLDIAHLAARRFGSLSGGERQRVMVARALVQEPALLVLDEPTNHLDIRHQLEIINLIRDLDMTVVASLHDLNMAALVCDDILLLSKGKTVGVGPPDRVLADDMVSLAFGIRARRERLMPSNIDHFTYQL</sequence>
<feature type="domain" description="ABC transporter" evidence="5">
    <location>
        <begin position="6"/>
        <end position="240"/>
    </location>
</feature>
<dbReference type="CDD" id="cd03214">
    <property type="entry name" value="ABC_Iron-Siderophores_B12_Hemin"/>
    <property type="match status" value="1"/>
</dbReference>
<dbReference type="EMBL" id="NBYO01000002">
    <property type="protein sequence ID" value="OXT00959.1"/>
    <property type="molecule type" value="Genomic_DNA"/>
</dbReference>
<dbReference type="Proteomes" id="UP000215405">
    <property type="component" value="Unassembled WGS sequence"/>
</dbReference>
<dbReference type="PROSITE" id="PS50893">
    <property type="entry name" value="ABC_TRANSPORTER_2"/>
    <property type="match status" value="1"/>
</dbReference>
<comment type="caution">
    <text evidence="6">The sequence shown here is derived from an EMBL/GenBank/DDBJ whole genome shotgun (WGS) entry which is preliminary data.</text>
</comment>
<dbReference type="InterPro" id="IPR017871">
    <property type="entry name" value="ABC_transporter-like_CS"/>
</dbReference>
<evidence type="ECO:0000256" key="1">
    <source>
        <dbReference type="ARBA" id="ARBA00005417"/>
    </source>
</evidence>
<comment type="similarity">
    <text evidence="1">Belongs to the ABC transporter superfamily.</text>
</comment>
<dbReference type="FunFam" id="3.40.50.300:FF:000134">
    <property type="entry name" value="Iron-enterobactin ABC transporter ATP-binding protein"/>
    <property type="match status" value="1"/>
</dbReference>
<keyword evidence="3" id="KW-0547">Nucleotide-binding</keyword>
<proteinExistence type="inferred from homology"/>
<gene>
    <name evidence="6" type="ORF">B7H23_12235</name>
</gene>
<keyword evidence="7" id="KW-1185">Reference proteome</keyword>
<name>A0A231UYC5_9HYPH</name>
<evidence type="ECO:0000256" key="2">
    <source>
        <dbReference type="ARBA" id="ARBA00022448"/>
    </source>
</evidence>
<evidence type="ECO:0000259" key="5">
    <source>
        <dbReference type="PROSITE" id="PS50893"/>
    </source>
</evidence>
<dbReference type="AlphaFoldDB" id="A0A231UYC5"/>
<keyword evidence="2" id="KW-0813">Transport</keyword>
<evidence type="ECO:0000256" key="3">
    <source>
        <dbReference type="ARBA" id="ARBA00022741"/>
    </source>
</evidence>
<dbReference type="SMART" id="SM00382">
    <property type="entry name" value="AAA"/>
    <property type="match status" value="1"/>
</dbReference>
<dbReference type="PANTHER" id="PTHR42794">
    <property type="entry name" value="HEMIN IMPORT ATP-BINDING PROTEIN HMUV"/>
    <property type="match status" value="1"/>
</dbReference>
<dbReference type="InterPro" id="IPR027417">
    <property type="entry name" value="P-loop_NTPase"/>
</dbReference>
<organism evidence="6 7">
    <name type="scientific">Notoacmeibacter marinus</name>
    <dbReference type="NCBI Taxonomy" id="1876515"/>
    <lineage>
        <taxon>Bacteria</taxon>
        <taxon>Pseudomonadati</taxon>
        <taxon>Pseudomonadota</taxon>
        <taxon>Alphaproteobacteria</taxon>
        <taxon>Hyphomicrobiales</taxon>
        <taxon>Notoacmeibacteraceae</taxon>
        <taxon>Notoacmeibacter</taxon>
    </lineage>
</organism>
<dbReference type="SUPFAM" id="SSF52540">
    <property type="entry name" value="P-loop containing nucleoside triphosphate hydrolases"/>
    <property type="match status" value="1"/>
</dbReference>
<protein>
    <submittedName>
        <fullName evidence="6">Iron ABC transporter ATP-binding protein</fullName>
    </submittedName>
</protein>
<dbReference type="Gene3D" id="3.40.50.300">
    <property type="entry name" value="P-loop containing nucleotide triphosphate hydrolases"/>
    <property type="match status" value="1"/>
</dbReference>
<reference evidence="7" key="1">
    <citation type="journal article" date="2017" name="Int. J. Syst. Evol. Microbiol.">
        <title>Notoacmeibacter marinus gen. nov., sp. nov., isolated from the gut of a limpet and proposal of Notoacmeibacteraceae fam. nov. in the order Rhizobiales of the class Alphaproteobacteria.</title>
        <authorList>
            <person name="Huang Z."/>
            <person name="Guo F."/>
            <person name="Lai Q."/>
        </authorList>
    </citation>
    <scope>NUCLEOTIDE SEQUENCE [LARGE SCALE GENOMIC DNA]</scope>
    <source>
        <strain evidence="7">XMTR2A4</strain>
    </source>
</reference>
<dbReference type="PROSITE" id="PS00211">
    <property type="entry name" value="ABC_TRANSPORTER_1"/>
    <property type="match status" value="1"/>
</dbReference>
<dbReference type="InterPro" id="IPR003439">
    <property type="entry name" value="ABC_transporter-like_ATP-bd"/>
</dbReference>
<evidence type="ECO:0000313" key="6">
    <source>
        <dbReference type="EMBL" id="OXT00959.1"/>
    </source>
</evidence>
<keyword evidence="4 6" id="KW-0067">ATP-binding</keyword>
<dbReference type="InterPro" id="IPR003593">
    <property type="entry name" value="AAA+_ATPase"/>
</dbReference>
<dbReference type="GO" id="GO:0005524">
    <property type="term" value="F:ATP binding"/>
    <property type="evidence" value="ECO:0007669"/>
    <property type="project" value="UniProtKB-KW"/>
</dbReference>
<evidence type="ECO:0000256" key="4">
    <source>
        <dbReference type="ARBA" id="ARBA00022840"/>
    </source>
</evidence>
<evidence type="ECO:0000313" key="7">
    <source>
        <dbReference type="Proteomes" id="UP000215405"/>
    </source>
</evidence>
<accession>A0A231UYC5</accession>
<dbReference type="GO" id="GO:0016887">
    <property type="term" value="F:ATP hydrolysis activity"/>
    <property type="evidence" value="ECO:0007669"/>
    <property type="project" value="InterPro"/>
</dbReference>
<dbReference type="PANTHER" id="PTHR42794:SF2">
    <property type="entry name" value="ABC TRANSPORTER ATP-BINDING PROTEIN"/>
    <property type="match status" value="1"/>
</dbReference>